<gene>
    <name evidence="1" type="ORF">RI060_42500</name>
</gene>
<reference evidence="1 2" key="1">
    <citation type="submission" date="2023-09" db="EMBL/GenBank/DDBJ databases">
        <title>The genome sequence of Streptomyces anthocyanicus.</title>
        <authorList>
            <person name="Mo P."/>
        </authorList>
    </citation>
    <scope>NUCLEOTIDE SEQUENCE [LARGE SCALE GENOMIC DNA]</scope>
    <source>
        <strain evidence="1 2">JCM 4387</strain>
    </source>
</reference>
<proteinExistence type="predicted"/>
<evidence type="ECO:0000313" key="2">
    <source>
        <dbReference type="Proteomes" id="UP001249394"/>
    </source>
</evidence>
<dbReference type="EMBL" id="CP134213">
    <property type="protein sequence ID" value="WND23589.1"/>
    <property type="molecule type" value="Genomic_DNA"/>
</dbReference>
<protein>
    <submittedName>
        <fullName evidence="1">Uncharacterized protein</fullName>
    </submittedName>
</protein>
<organism evidence="1 2">
    <name type="scientific">Streptomyces violaceus</name>
    <name type="common">Streptomyces venezuelae</name>
    <dbReference type="NCBI Taxonomy" id="1936"/>
    <lineage>
        <taxon>Bacteria</taxon>
        <taxon>Bacillati</taxon>
        <taxon>Actinomycetota</taxon>
        <taxon>Actinomycetes</taxon>
        <taxon>Kitasatosporales</taxon>
        <taxon>Streptomycetaceae</taxon>
        <taxon>Streptomyces</taxon>
    </lineage>
</organism>
<accession>A0ABY9UL34</accession>
<evidence type="ECO:0000313" key="1">
    <source>
        <dbReference type="EMBL" id="WND23589.1"/>
    </source>
</evidence>
<keyword evidence="2" id="KW-1185">Reference proteome</keyword>
<dbReference type="Proteomes" id="UP001249394">
    <property type="component" value="Chromosome"/>
</dbReference>
<sequence length="40" mass="4687">MKALRDLDLILVPGDREQILLEVFKNCSLRIDGLEARLRY</sequence>
<name>A0ABY9UL34_STRVL</name>